<evidence type="ECO:0000313" key="8">
    <source>
        <dbReference type="RefSeq" id="XP_013388465.1"/>
    </source>
</evidence>
<dbReference type="PANTHER" id="PTHR46040">
    <property type="entry name" value="HIGH MOBILITY GROUP PROTEIN 2"/>
    <property type="match status" value="1"/>
</dbReference>
<dbReference type="GeneID" id="106157347"/>
<dbReference type="InterPro" id="IPR036236">
    <property type="entry name" value="Znf_C2H2_sf"/>
</dbReference>
<dbReference type="PANTHER" id="PTHR46040:SF4">
    <property type="entry name" value="HMG BOX DOMAIN-CONTAINING PROTEIN"/>
    <property type="match status" value="1"/>
</dbReference>
<feature type="coiled-coil region" evidence="4">
    <location>
        <begin position="378"/>
        <end position="412"/>
    </location>
</feature>
<dbReference type="SUPFAM" id="SSF57667">
    <property type="entry name" value="beta-beta-alpha zinc fingers"/>
    <property type="match status" value="1"/>
</dbReference>
<feature type="DNA-binding region" description="HMG box" evidence="3">
    <location>
        <begin position="182"/>
        <end position="250"/>
    </location>
</feature>
<feature type="domain" description="HMG box" evidence="6">
    <location>
        <begin position="182"/>
        <end position="250"/>
    </location>
</feature>
<dbReference type="GO" id="GO:0003677">
    <property type="term" value="F:DNA binding"/>
    <property type="evidence" value="ECO:0007669"/>
    <property type="project" value="UniProtKB-UniRule"/>
</dbReference>
<evidence type="ECO:0000256" key="2">
    <source>
        <dbReference type="ARBA" id="ARBA00023242"/>
    </source>
</evidence>
<dbReference type="InterPro" id="IPR036910">
    <property type="entry name" value="HMG_box_dom_sf"/>
</dbReference>
<dbReference type="GO" id="GO:0010468">
    <property type="term" value="P:regulation of gene expression"/>
    <property type="evidence" value="ECO:0007669"/>
    <property type="project" value="TreeGrafter"/>
</dbReference>
<dbReference type="RefSeq" id="XP_013388465.1">
    <property type="nucleotide sequence ID" value="XM_013533011.2"/>
</dbReference>
<feature type="compositionally biased region" description="Basic residues" evidence="5">
    <location>
        <begin position="160"/>
        <end position="174"/>
    </location>
</feature>
<protein>
    <submittedName>
        <fullName evidence="8">High mobility group B protein 13</fullName>
    </submittedName>
</protein>
<accession>A0A1S3HQZ7</accession>
<dbReference type="Pfam" id="PF00505">
    <property type="entry name" value="HMG_box"/>
    <property type="match status" value="1"/>
</dbReference>
<dbReference type="InterPro" id="IPR009071">
    <property type="entry name" value="HMG_box_dom"/>
</dbReference>
<keyword evidence="1 3" id="KW-0238">DNA-binding</keyword>
<gene>
    <name evidence="8" type="primary">LOC106157347</name>
</gene>
<dbReference type="Gene3D" id="3.30.160.60">
    <property type="entry name" value="Classic Zinc Finger"/>
    <property type="match status" value="1"/>
</dbReference>
<evidence type="ECO:0000256" key="5">
    <source>
        <dbReference type="SAM" id="MobiDB-lite"/>
    </source>
</evidence>
<dbReference type="OMA" id="HVMLANQ"/>
<name>A0A1S3HQZ7_LINAN</name>
<feature type="region of interest" description="Disordered" evidence="5">
    <location>
        <begin position="143"/>
        <end position="179"/>
    </location>
</feature>
<keyword evidence="4" id="KW-0175">Coiled coil</keyword>
<keyword evidence="7" id="KW-1185">Reference proteome</keyword>
<dbReference type="InterPro" id="IPR051965">
    <property type="entry name" value="ChromReg_NeuronalGeneExpr"/>
</dbReference>
<dbReference type="CDD" id="cd21980">
    <property type="entry name" value="HMG-box_HMG20"/>
    <property type="match status" value="1"/>
</dbReference>
<evidence type="ECO:0000256" key="4">
    <source>
        <dbReference type="SAM" id="Coils"/>
    </source>
</evidence>
<dbReference type="KEGG" id="lak:106157347"/>
<dbReference type="SUPFAM" id="SSF47095">
    <property type="entry name" value="HMG-box"/>
    <property type="match status" value="1"/>
</dbReference>
<dbReference type="PROSITE" id="PS50118">
    <property type="entry name" value="HMG_BOX_2"/>
    <property type="match status" value="1"/>
</dbReference>
<dbReference type="InParanoid" id="A0A1S3HQZ7"/>
<keyword evidence="2 3" id="KW-0539">Nucleus</keyword>
<proteinExistence type="predicted"/>
<dbReference type="SMART" id="SM00398">
    <property type="entry name" value="HMG"/>
    <property type="match status" value="1"/>
</dbReference>
<evidence type="ECO:0000256" key="3">
    <source>
        <dbReference type="PROSITE-ProRule" id="PRU00267"/>
    </source>
</evidence>
<sequence length="449" mass="49905">MEGELATTASSTNAVIVNGNIYSLSSLPSEGEKTDLVSDKLDPSNATGFIQDGGVIMETPKGLVWVNVSDLVNAYGNPINSVDLQSHTDLLDQQQQDVLDEDQVAKITDVHNDINSGLTLDNPLQLITSGTTVPVALTVVTPKSASSTTSTTEPIEGEPKKRRGGWPKGKKRKKDLGENKAPKAPITAYVLYAIERRQAIKASNPEIPFCEVTKILGNEWSSMSQDEKQKYFEAADKDKKRYVEQLKAYQQSEAFQTYLRKKKIRSLGDMEVSPEIDSTIMDLEEEDPNELYCKVCNMYFSSLHNKKEHMFGKQHLQAITGEFEKELQQQQTESETLGSEFLSSGSDQSLLTSSPPRSYGAQRQVDIDGFMQEFLERNIEREGEIRQLRKSLAAAKDQNMALFQKVQELKELDSKLEQDSGNLKAYGAALSAQIDGLKMVPTLFGVINF</sequence>
<feature type="region of interest" description="Disordered" evidence="5">
    <location>
        <begin position="326"/>
        <end position="359"/>
    </location>
</feature>
<feature type="compositionally biased region" description="Low complexity" evidence="5">
    <location>
        <begin position="328"/>
        <end position="354"/>
    </location>
</feature>
<evidence type="ECO:0000259" key="6">
    <source>
        <dbReference type="PROSITE" id="PS50118"/>
    </source>
</evidence>
<evidence type="ECO:0000256" key="1">
    <source>
        <dbReference type="ARBA" id="ARBA00023125"/>
    </source>
</evidence>
<dbReference type="AlphaFoldDB" id="A0A1S3HQZ7"/>
<dbReference type="GO" id="GO:0005634">
    <property type="term" value="C:nucleus"/>
    <property type="evidence" value="ECO:0007669"/>
    <property type="project" value="UniProtKB-UniRule"/>
</dbReference>
<reference evidence="8" key="1">
    <citation type="submission" date="2025-08" db="UniProtKB">
        <authorList>
            <consortium name="RefSeq"/>
        </authorList>
    </citation>
    <scope>IDENTIFICATION</scope>
    <source>
        <tissue evidence="8">Gonads</tissue>
    </source>
</reference>
<feature type="compositionally biased region" description="Low complexity" evidence="5">
    <location>
        <begin position="143"/>
        <end position="152"/>
    </location>
</feature>
<dbReference type="STRING" id="7574.A0A1S3HQZ7"/>
<organism evidence="7 8">
    <name type="scientific">Lingula anatina</name>
    <name type="common">Brachiopod</name>
    <name type="synonym">Lingula unguis</name>
    <dbReference type="NCBI Taxonomy" id="7574"/>
    <lineage>
        <taxon>Eukaryota</taxon>
        <taxon>Metazoa</taxon>
        <taxon>Spiralia</taxon>
        <taxon>Lophotrochozoa</taxon>
        <taxon>Brachiopoda</taxon>
        <taxon>Linguliformea</taxon>
        <taxon>Lingulata</taxon>
        <taxon>Lingulida</taxon>
        <taxon>Linguloidea</taxon>
        <taxon>Lingulidae</taxon>
        <taxon>Lingula</taxon>
    </lineage>
</organism>
<evidence type="ECO:0000313" key="7">
    <source>
        <dbReference type="Proteomes" id="UP000085678"/>
    </source>
</evidence>
<dbReference type="Gene3D" id="1.10.30.10">
    <property type="entry name" value="High mobility group box domain"/>
    <property type="match status" value="1"/>
</dbReference>
<dbReference type="OrthoDB" id="3213154at2759"/>
<dbReference type="Proteomes" id="UP000085678">
    <property type="component" value="Unplaced"/>
</dbReference>